<dbReference type="PANTHER" id="PTHR30387:SF2">
    <property type="entry name" value="MANNONATE DEHYDRATASE"/>
    <property type="match status" value="1"/>
</dbReference>
<dbReference type="AlphaFoldDB" id="A0AA41FKG7"/>
<evidence type="ECO:0000256" key="3">
    <source>
        <dbReference type="ARBA" id="ARBA00001954"/>
    </source>
</evidence>
<dbReference type="GO" id="GO:0042840">
    <property type="term" value="P:D-glucuronate catabolic process"/>
    <property type="evidence" value="ECO:0007669"/>
    <property type="project" value="TreeGrafter"/>
</dbReference>
<evidence type="ECO:0000256" key="5">
    <source>
        <dbReference type="ARBA" id="ARBA00004892"/>
    </source>
</evidence>
<evidence type="ECO:0000256" key="7">
    <source>
        <dbReference type="ARBA" id="ARBA00012927"/>
    </source>
</evidence>
<keyword evidence="9" id="KW-0464">Manganese</keyword>
<dbReference type="InterPro" id="IPR004628">
    <property type="entry name" value="Man_deHydtase"/>
</dbReference>
<dbReference type="Proteomes" id="UP000708338">
    <property type="component" value="Unassembled WGS sequence"/>
</dbReference>
<evidence type="ECO:0000256" key="1">
    <source>
        <dbReference type="ARBA" id="ARBA00001794"/>
    </source>
</evidence>
<dbReference type="EMBL" id="WQPS01000064">
    <property type="protein sequence ID" value="MBT9812588.1"/>
    <property type="molecule type" value="Genomic_DNA"/>
</dbReference>
<evidence type="ECO:0000256" key="4">
    <source>
        <dbReference type="ARBA" id="ARBA00002713"/>
    </source>
</evidence>
<organism evidence="11 12">
    <name type="scientific">Enterocloster citroniae</name>
    <dbReference type="NCBI Taxonomy" id="358743"/>
    <lineage>
        <taxon>Bacteria</taxon>
        <taxon>Bacillati</taxon>
        <taxon>Bacillota</taxon>
        <taxon>Clostridia</taxon>
        <taxon>Lachnospirales</taxon>
        <taxon>Lachnospiraceae</taxon>
        <taxon>Enterocloster</taxon>
    </lineage>
</organism>
<evidence type="ECO:0000256" key="9">
    <source>
        <dbReference type="ARBA" id="ARBA00023211"/>
    </source>
</evidence>
<comment type="cofactor">
    <cofactor evidence="2">
        <name>Mn(2+)</name>
        <dbReference type="ChEBI" id="CHEBI:29035"/>
    </cofactor>
</comment>
<dbReference type="GO" id="GO:0008927">
    <property type="term" value="F:mannonate dehydratase activity"/>
    <property type="evidence" value="ECO:0007669"/>
    <property type="project" value="UniProtKB-EC"/>
</dbReference>
<dbReference type="SUPFAM" id="SSF51658">
    <property type="entry name" value="Xylose isomerase-like"/>
    <property type="match status" value="1"/>
</dbReference>
<comment type="cofactor">
    <cofactor evidence="3">
        <name>Fe(2+)</name>
        <dbReference type="ChEBI" id="CHEBI:29033"/>
    </cofactor>
</comment>
<evidence type="ECO:0000313" key="11">
    <source>
        <dbReference type="EMBL" id="MBT9812588.1"/>
    </source>
</evidence>
<sequence>MNLVGGTCFMAWNYQFIARLPEDFKEEDILFLRQLGIPNAYLALPRDQHDHQSLKRIKEQIEAGGIKFTYVHSNRFTFNSAIALGTENRERELEAYLEFLEIMASLGLNMIELNMMPFFVYSSNLTSYTRGAVTRTVDLQTILDSKTAPLARSAYIRKGQEEENLLLEQEYQRAAARGYTREELWENFAVFMERVLPTASKLGIRISLHPSDPPCVETVGGVPNLIRSFEDYKKAFRIADSDSLVMTFCCGCWLEGGERFGDIMEDARWALEHSKIATVHVRNITGPLPHFDETFLDNGFFDMYPFFELLRQYDYQGFINPDHHPIMVDGPIRRIPQGYAYGYMRALANCADEAARGGIF</sequence>
<name>A0AA41FKG7_9FIRM</name>
<evidence type="ECO:0000256" key="10">
    <source>
        <dbReference type="ARBA" id="ARBA00023239"/>
    </source>
</evidence>
<proteinExistence type="inferred from homology"/>
<reference evidence="11" key="1">
    <citation type="journal article" date="2021" name="Gut Microbes">
        <title>A synthetic consortium of 100 gut commensals modulates the composition and function in a colon model of the microbiome of elderly subjects.</title>
        <authorList>
            <person name="Perez M."/>
            <person name="Ntemiri A."/>
            <person name="Tan H."/>
            <person name="Harris H.M.B."/>
            <person name="Roager H.M."/>
            <person name="Ribiere C."/>
            <person name="O'Toole P.W."/>
        </authorList>
    </citation>
    <scope>NUCLEOTIDE SEQUENCE</scope>
    <source>
        <strain evidence="11">MCC335</strain>
    </source>
</reference>
<accession>A0AA41FKG7</accession>
<dbReference type="GO" id="GO:0008198">
    <property type="term" value="F:ferrous iron binding"/>
    <property type="evidence" value="ECO:0007669"/>
    <property type="project" value="TreeGrafter"/>
</dbReference>
<comment type="function">
    <text evidence="4">Catalyzes the dehydration of D-mannonate.</text>
</comment>
<gene>
    <name evidence="11" type="ORF">GPL26_23625</name>
</gene>
<dbReference type="InterPro" id="IPR036237">
    <property type="entry name" value="Xyl_isomerase-like_sf"/>
</dbReference>
<keyword evidence="10" id="KW-0456">Lyase</keyword>
<dbReference type="GO" id="GO:0030145">
    <property type="term" value="F:manganese ion binding"/>
    <property type="evidence" value="ECO:0007669"/>
    <property type="project" value="TreeGrafter"/>
</dbReference>
<evidence type="ECO:0000256" key="8">
    <source>
        <dbReference type="ARBA" id="ARBA00023004"/>
    </source>
</evidence>
<dbReference type="PANTHER" id="PTHR30387">
    <property type="entry name" value="MANNONATE DEHYDRATASE"/>
    <property type="match status" value="1"/>
</dbReference>
<dbReference type="Pfam" id="PF03786">
    <property type="entry name" value="UxuA"/>
    <property type="match status" value="1"/>
</dbReference>
<keyword evidence="8" id="KW-0408">Iron</keyword>
<protein>
    <recommendedName>
        <fullName evidence="7">mannonate dehydratase</fullName>
        <ecNumber evidence="7">4.2.1.8</ecNumber>
    </recommendedName>
</protein>
<comment type="similarity">
    <text evidence="6">Belongs to the mannonate dehydratase family.</text>
</comment>
<evidence type="ECO:0000313" key="12">
    <source>
        <dbReference type="Proteomes" id="UP000708338"/>
    </source>
</evidence>
<comment type="pathway">
    <text evidence="5">Carbohydrate metabolism; pentose and glucuronate interconversion.</text>
</comment>
<evidence type="ECO:0000256" key="2">
    <source>
        <dbReference type="ARBA" id="ARBA00001936"/>
    </source>
</evidence>
<comment type="catalytic activity">
    <reaction evidence="1">
        <text>D-mannonate = 2-dehydro-3-deoxy-D-gluconate + H2O</text>
        <dbReference type="Rhea" id="RHEA:20097"/>
        <dbReference type="ChEBI" id="CHEBI:15377"/>
        <dbReference type="ChEBI" id="CHEBI:17767"/>
        <dbReference type="ChEBI" id="CHEBI:57990"/>
        <dbReference type="EC" id="4.2.1.8"/>
    </reaction>
</comment>
<dbReference type="Gene3D" id="3.20.20.150">
    <property type="entry name" value="Divalent-metal-dependent TIM barrel enzymes"/>
    <property type="match status" value="1"/>
</dbReference>
<comment type="caution">
    <text evidence="11">The sequence shown here is derived from an EMBL/GenBank/DDBJ whole genome shotgun (WGS) entry which is preliminary data.</text>
</comment>
<dbReference type="EC" id="4.2.1.8" evidence="7"/>
<evidence type="ECO:0000256" key="6">
    <source>
        <dbReference type="ARBA" id="ARBA00007389"/>
    </source>
</evidence>